<evidence type="ECO:0000256" key="2">
    <source>
        <dbReference type="ARBA" id="ARBA00022448"/>
    </source>
</evidence>
<dbReference type="InterPro" id="IPR036121">
    <property type="entry name" value="ATPase_F1/V1/A1_a/bsu_N_sf"/>
</dbReference>
<dbReference type="PANTHER" id="PTHR43607">
    <property type="entry name" value="V-TYPE PROTON ATPASE CATALYTIC SUBUNIT A"/>
    <property type="match status" value="1"/>
</dbReference>
<comment type="caution">
    <text evidence="9">The sequence shown here is derived from an EMBL/GenBank/DDBJ whole genome shotgun (WGS) entry which is preliminary data.</text>
</comment>
<dbReference type="AlphaFoldDB" id="A0A7J6GED8"/>
<keyword evidence="2" id="KW-0813">Transport</keyword>
<dbReference type="InterPro" id="IPR023366">
    <property type="entry name" value="ATP_synth_asu-like_sf"/>
</dbReference>
<gene>
    <name evidence="9" type="ORF">F8388_024752</name>
</gene>
<evidence type="ECO:0000256" key="3">
    <source>
        <dbReference type="ARBA" id="ARBA00022741"/>
    </source>
</evidence>
<sequence length="194" mass="21704">MTYFDLIVFHCFDACSEAIGSVIIPLIVSGPVVVADGMAGAAMYELVRVGHDNLIGEIIRLEGDSATIQVYDERVDGERSYSPYTQIDSEFHMFVHKISTFEKAVGFQRIFNMASSFWLDLQALVQFSDAEIASFTRNALDGRSRDHVGSCHLRISYSAHTNLNIKFQAHRSRVTPLVSSRTLGLESTRDQLCF</sequence>
<comment type="similarity">
    <text evidence="1">Belongs to the ATPase alpha/beta chains family.</text>
</comment>
<accession>A0A7J6GED8</accession>
<dbReference type="Proteomes" id="UP000525078">
    <property type="component" value="Unassembled WGS sequence"/>
</dbReference>
<dbReference type="GO" id="GO:0005524">
    <property type="term" value="F:ATP binding"/>
    <property type="evidence" value="ECO:0007669"/>
    <property type="project" value="UniProtKB-KW"/>
</dbReference>
<dbReference type="Pfam" id="PF02874">
    <property type="entry name" value="ATP-synt_ab_N"/>
    <property type="match status" value="1"/>
</dbReference>
<dbReference type="GO" id="GO:0000325">
    <property type="term" value="C:plant-type vacuole"/>
    <property type="evidence" value="ECO:0007669"/>
    <property type="project" value="TreeGrafter"/>
</dbReference>
<dbReference type="Gene3D" id="2.40.30.20">
    <property type="match status" value="1"/>
</dbReference>
<evidence type="ECO:0000259" key="8">
    <source>
        <dbReference type="Pfam" id="PF02874"/>
    </source>
</evidence>
<name>A0A7J6GED8_CANSA</name>
<dbReference type="InterPro" id="IPR004100">
    <property type="entry name" value="ATPase_F1/V1/A1_a/bsu_N"/>
</dbReference>
<proteinExistence type="inferred from homology"/>
<evidence type="ECO:0000313" key="10">
    <source>
        <dbReference type="Proteomes" id="UP000525078"/>
    </source>
</evidence>
<feature type="domain" description="ATPase F1/V1/A1 complex alpha/beta subunit N-terminal" evidence="8">
    <location>
        <begin position="28"/>
        <end position="73"/>
    </location>
</feature>
<dbReference type="InterPro" id="IPR012677">
    <property type="entry name" value="Nucleotide-bd_a/b_plait_sf"/>
</dbReference>
<keyword evidence="7" id="KW-0406">Ion transport</keyword>
<keyword evidence="5" id="KW-0067">ATP-binding</keyword>
<organism evidence="9 10">
    <name type="scientific">Cannabis sativa</name>
    <name type="common">Hemp</name>
    <name type="synonym">Marijuana</name>
    <dbReference type="NCBI Taxonomy" id="3483"/>
    <lineage>
        <taxon>Eukaryota</taxon>
        <taxon>Viridiplantae</taxon>
        <taxon>Streptophyta</taxon>
        <taxon>Embryophyta</taxon>
        <taxon>Tracheophyta</taxon>
        <taxon>Spermatophyta</taxon>
        <taxon>Magnoliopsida</taxon>
        <taxon>eudicotyledons</taxon>
        <taxon>Gunneridae</taxon>
        <taxon>Pentapetalae</taxon>
        <taxon>rosids</taxon>
        <taxon>fabids</taxon>
        <taxon>Rosales</taxon>
        <taxon>Cannabaceae</taxon>
        <taxon>Cannabis</taxon>
    </lineage>
</organism>
<keyword evidence="4" id="KW-0375">Hydrogen ion transport</keyword>
<keyword evidence="3" id="KW-0547">Nucleotide-binding</keyword>
<evidence type="ECO:0000256" key="4">
    <source>
        <dbReference type="ARBA" id="ARBA00022781"/>
    </source>
</evidence>
<evidence type="ECO:0000256" key="1">
    <source>
        <dbReference type="ARBA" id="ARBA00008936"/>
    </source>
</evidence>
<protein>
    <recommendedName>
        <fullName evidence="8">ATPase F1/V1/A1 complex alpha/beta subunit N-terminal domain-containing protein</fullName>
    </recommendedName>
</protein>
<evidence type="ECO:0000256" key="7">
    <source>
        <dbReference type="ARBA" id="ARBA00023065"/>
    </source>
</evidence>
<reference evidence="9 10" key="1">
    <citation type="journal article" date="2020" name="bioRxiv">
        <title>Sequence and annotation of 42 cannabis genomes reveals extensive copy number variation in cannabinoid synthesis and pathogen resistance genes.</title>
        <authorList>
            <person name="Mckernan K.J."/>
            <person name="Helbert Y."/>
            <person name="Kane L.T."/>
            <person name="Ebling H."/>
            <person name="Zhang L."/>
            <person name="Liu B."/>
            <person name="Eaton Z."/>
            <person name="Mclaughlin S."/>
            <person name="Kingan S."/>
            <person name="Baybayan P."/>
            <person name="Concepcion G."/>
            <person name="Jordan M."/>
            <person name="Riva A."/>
            <person name="Barbazuk W."/>
            <person name="Harkins T."/>
        </authorList>
    </citation>
    <scope>NUCLEOTIDE SEQUENCE [LARGE SCALE GENOMIC DNA]</scope>
    <source>
        <strain evidence="10">cv. Jamaican Lion 4</strain>
        <tissue evidence="9">Leaf</tissue>
    </source>
</reference>
<dbReference type="GO" id="GO:0046034">
    <property type="term" value="P:ATP metabolic process"/>
    <property type="evidence" value="ECO:0007669"/>
    <property type="project" value="InterPro"/>
</dbReference>
<evidence type="ECO:0000256" key="5">
    <source>
        <dbReference type="ARBA" id="ARBA00022840"/>
    </source>
</evidence>
<evidence type="ECO:0000313" key="9">
    <source>
        <dbReference type="EMBL" id="KAF4380459.1"/>
    </source>
</evidence>
<dbReference type="SUPFAM" id="SSF50615">
    <property type="entry name" value="N-terminal domain of alpha and beta subunits of F1 ATP synthase"/>
    <property type="match status" value="1"/>
</dbReference>
<keyword evidence="6" id="KW-1278">Translocase</keyword>
<dbReference type="Gene3D" id="3.30.70.330">
    <property type="match status" value="1"/>
</dbReference>
<evidence type="ECO:0000256" key="6">
    <source>
        <dbReference type="ARBA" id="ARBA00022967"/>
    </source>
</evidence>
<dbReference type="GO" id="GO:0046961">
    <property type="term" value="F:proton-transporting ATPase activity, rotational mechanism"/>
    <property type="evidence" value="ECO:0007669"/>
    <property type="project" value="InterPro"/>
</dbReference>
<dbReference type="PANTHER" id="PTHR43607:SF1">
    <property type="entry name" value="H(+)-TRANSPORTING TWO-SECTOR ATPASE"/>
    <property type="match status" value="1"/>
</dbReference>
<dbReference type="InterPro" id="IPR022878">
    <property type="entry name" value="V-ATPase_asu"/>
</dbReference>
<dbReference type="EMBL" id="JAATIP010000065">
    <property type="protein sequence ID" value="KAF4380459.1"/>
    <property type="molecule type" value="Genomic_DNA"/>
</dbReference>